<evidence type="ECO:0000256" key="1">
    <source>
        <dbReference type="ARBA" id="ARBA00022553"/>
    </source>
</evidence>
<evidence type="ECO:0000256" key="2">
    <source>
        <dbReference type="ARBA" id="ARBA00022884"/>
    </source>
</evidence>
<keyword evidence="2 3" id="KW-0694">RNA-binding</keyword>
<evidence type="ECO:0000256" key="3">
    <source>
        <dbReference type="PROSITE-ProRule" id="PRU00332"/>
    </source>
</evidence>
<dbReference type="SMART" id="SM00715">
    <property type="entry name" value="LA"/>
    <property type="match status" value="1"/>
</dbReference>
<feature type="compositionally biased region" description="Low complexity" evidence="4">
    <location>
        <begin position="639"/>
        <end position="656"/>
    </location>
</feature>
<dbReference type="GO" id="GO:0045727">
    <property type="term" value="P:positive regulation of translation"/>
    <property type="evidence" value="ECO:0007669"/>
    <property type="project" value="TreeGrafter"/>
</dbReference>
<feature type="compositionally biased region" description="Low complexity" evidence="4">
    <location>
        <begin position="687"/>
        <end position="710"/>
    </location>
</feature>
<dbReference type="PROSITE" id="PS50961">
    <property type="entry name" value="HTH_LA"/>
    <property type="match status" value="1"/>
</dbReference>
<dbReference type="EMBL" id="CAJNOK010000059">
    <property type="protein sequence ID" value="CAF0726182.1"/>
    <property type="molecule type" value="Genomic_DNA"/>
</dbReference>
<feature type="compositionally biased region" description="Low complexity" evidence="4">
    <location>
        <begin position="822"/>
        <end position="834"/>
    </location>
</feature>
<keyword evidence="1" id="KW-0597">Phosphoprotein</keyword>
<dbReference type="GO" id="GO:0003730">
    <property type="term" value="F:mRNA 3'-UTR binding"/>
    <property type="evidence" value="ECO:0007669"/>
    <property type="project" value="TreeGrafter"/>
</dbReference>
<dbReference type="Pfam" id="PF26088">
    <property type="entry name" value="RRM_LARP4"/>
    <property type="match status" value="1"/>
</dbReference>
<sequence>MDNKVNTNNLNPNAAQFSSVDQHETAINYLDAEYQNTIEYAAGYIRPTYSGYYFDVDPSSELIYPHRPSYAVQGYQQIPNVSDQSSSDIITTNATSPTNVEMYHSGQATDDDQSTSQQYTPDQTRLMLRQQLDYYFSRENMANDYYLQSQMDPVDKYVPISIIAGFKLIKKITEDTQLVTDILKELPSVEVDADEQKVRPARKRCIIILREIPVDVKDPAEVSELFDNERCPTKCLDCEKVGETDCWYVTFASEDDAQHAFVYLTRENVSIRGQKVLARMKARMWQKTSSQSTTNASTPISPPPSHPSDGITPPIQQPQTQPTFQHQQQPQQSQIPPSHVTQISSYPSHSLHLHSHQQQPHDITSTYMPNAQSSIISPIPIPNFRPQHPAQQQQPLPSQHSPGNYPQFHQHCSPNMAAAMPHLRIYHPLSQNQQAQQSLAFPQQSNISPYPTSIHQPTSFHPMFSPYMWSVSPPQTYANDPYTMKAIRPSRQDALSINNDHSSDICDCSHHDTHHSSGSGSPVGPRAEVVVNRNADPTASPVSNSSLQQVTAFPATANLTNEHNIAEKMMDQSDSFHSNDDTHCNNSNQARSSTLNTPLYQEHDKIETSYQNSNHNNSSFYPNTRTVDLKSNDTEQPPQQAKESSVSSSQQNVVEQVQISTPSGLNIAQEQPLPVSVPVKIPQTNIKSQSQQQQNKPQQQQSNPSDIQQQTYSKLQKEEIRPLMAPREQRQSVANRQNNSSAQSKNPVTPTVAASSSYKTSTQHSSVTQLSSVSASAHQQTDSTKNSNSQKSQQVLPSYADILKKTSAEDLNTGNHHQQQHPSSSAATTPPTSSVSNGTTVNQPLKPTSSNTPTTTSPRAESPLTKTDQSRQSPVANVDQLTLTATVSPTPMPLMSTEVNQNGPSNVAHLRAVENDARRHNSVSDHQQQQQMLNNNLSHRGENRRGQSHNKTPNYDPNNSRNNRPMRNRDGRGMFRGARGGRGVGGGYRGRRSDDFMNQRSNANDRHLRRGGGFNGVSTMDSSRQFSE</sequence>
<protein>
    <recommendedName>
        <fullName evidence="5">HTH La-type RNA-binding domain-containing protein</fullName>
    </recommendedName>
</protein>
<feature type="compositionally biased region" description="Polar residues" evidence="4">
    <location>
        <begin position="286"/>
        <end position="296"/>
    </location>
</feature>
<feature type="domain" description="HTH La-type RNA-binding" evidence="5">
    <location>
        <begin position="118"/>
        <end position="208"/>
    </location>
</feature>
<feature type="compositionally biased region" description="Gly residues" evidence="4">
    <location>
        <begin position="978"/>
        <end position="988"/>
    </location>
</feature>
<dbReference type="Proteomes" id="UP000682733">
    <property type="component" value="Unassembled WGS sequence"/>
</dbReference>
<dbReference type="SUPFAM" id="SSF46785">
    <property type="entry name" value="Winged helix' DNA-binding domain"/>
    <property type="match status" value="1"/>
</dbReference>
<dbReference type="InterPro" id="IPR036390">
    <property type="entry name" value="WH_DNA-bd_sf"/>
</dbReference>
<dbReference type="Proteomes" id="UP000677228">
    <property type="component" value="Unassembled WGS sequence"/>
</dbReference>
<feature type="compositionally biased region" description="Polar residues" evidence="4">
    <location>
        <begin position="835"/>
        <end position="846"/>
    </location>
</feature>
<dbReference type="Pfam" id="PF05383">
    <property type="entry name" value="La"/>
    <property type="match status" value="1"/>
</dbReference>
<reference evidence="7" key="1">
    <citation type="submission" date="2021-02" db="EMBL/GenBank/DDBJ databases">
        <authorList>
            <person name="Nowell W R."/>
        </authorList>
    </citation>
    <scope>NUCLEOTIDE SEQUENCE</scope>
</reference>
<dbReference type="PANTHER" id="PTHR22792:SF131">
    <property type="entry name" value="LA-RELATED PROTEIN LARP4B"/>
    <property type="match status" value="1"/>
</dbReference>
<feature type="compositionally biased region" description="Low complexity" evidence="4">
    <location>
        <begin position="785"/>
        <end position="794"/>
    </location>
</feature>
<feature type="region of interest" description="Disordered" evidence="4">
    <location>
        <begin position="374"/>
        <end position="409"/>
    </location>
</feature>
<evidence type="ECO:0000313" key="8">
    <source>
        <dbReference type="Proteomes" id="UP000682733"/>
    </source>
</evidence>
<feature type="compositionally biased region" description="Polar residues" evidence="4">
    <location>
        <begin position="812"/>
        <end position="821"/>
    </location>
</feature>
<dbReference type="GO" id="GO:0010494">
    <property type="term" value="C:cytoplasmic stress granule"/>
    <property type="evidence" value="ECO:0007669"/>
    <property type="project" value="TreeGrafter"/>
</dbReference>
<feature type="compositionally biased region" description="Polar residues" evidence="4">
    <location>
        <begin position="731"/>
        <end position="754"/>
    </location>
</feature>
<feature type="compositionally biased region" description="Polar residues" evidence="4">
    <location>
        <begin position="1016"/>
        <end position="1028"/>
    </location>
</feature>
<evidence type="ECO:0000313" key="7">
    <source>
        <dbReference type="EMBL" id="CAF3499705.1"/>
    </source>
</evidence>
<evidence type="ECO:0000256" key="4">
    <source>
        <dbReference type="SAM" id="MobiDB-lite"/>
    </source>
</evidence>
<evidence type="ECO:0000259" key="5">
    <source>
        <dbReference type="PROSITE" id="PS50961"/>
    </source>
</evidence>
<feature type="compositionally biased region" description="Polar residues" evidence="4">
    <location>
        <begin position="610"/>
        <end position="626"/>
    </location>
</feature>
<proteinExistence type="predicted"/>
<accession>A0A8S2GDU2</accession>
<evidence type="ECO:0000313" key="6">
    <source>
        <dbReference type="EMBL" id="CAF0726182.1"/>
    </source>
</evidence>
<dbReference type="EMBL" id="CAJOBA010000059">
    <property type="protein sequence ID" value="CAF3499705.1"/>
    <property type="molecule type" value="Genomic_DNA"/>
</dbReference>
<name>A0A8S2GDU2_9BILA</name>
<feature type="compositionally biased region" description="Polar residues" evidence="4">
    <location>
        <begin position="584"/>
        <end position="597"/>
    </location>
</feature>
<dbReference type="InterPro" id="IPR045180">
    <property type="entry name" value="La_dom_prot"/>
</dbReference>
<dbReference type="PANTHER" id="PTHR22792">
    <property type="entry name" value="LUPUS LA PROTEIN-RELATED"/>
    <property type="match status" value="1"/>
</dbReference>
<dbReference type="AlphaFoldDB" id="A0A8S2GDU2"/>
<dbReference type="InterPro" id="IPR058699">
    <property type="entry name" value="RRM_LARP4/4B"/>
</dbReference>
<feature type="region of interest" description="Disordered" evidence="4">
    <location>
        <begin position="812"/>
        <end position="878"/>
    </location>
</feature>
<feature type="region of interest" description="Disordered" evidence="4">
    <location>
        <begin position="282"/>
        <end position="345"/>
    </location>
</feature>
<feature type="region of interest" description="Disordered" evidence="4">
    <location>
        <begin position="938"/>
        <end position="1028"/>
    </location>
</feature>
<gene>
    <name evidence="6" type="ORF">OVA965_LOCUS446</name>
    <name evidence="7" type="ORF">TMI583_LOCUS446</name>
</gene>
<feature type="compositionally biased region" description="Low complexity" evidence="4">
    <location>
        <begin position="755"/>
        <end position="777"/>
    </location>
</feature>
<feature type="compositionally biased region" description="Low complexity" evidence="4">
    <location>
        <begin position="386"/>
        <end position="402"/>
    </location>
</feature>
<dbReference type="Gene3D" id="1.10.10.10">
    <property type="entry name" value="Winged helix-like DNA-binding domain superfamily/Winged helix DNA-binding domain"/>
    <property type="match status" value="1"/>
</dbReference>
<dbReference type="InterPro" id="IPR006630">
    <property type="entry name" value="La_HTH"/>
</dbReference>
<feature type="region of interest" description="Disordered" evidence="4">
    <location>
        <begin position="886"/>
        <end position="905"/>
    </location>
</feature>
<feature type="region of interest" description="Disordered" evidence="4">
    <location>
        <begin position="728"/>
        <end position="794"/>
    </location>
</feature>
<feature type="compositionally biased region" description="Polar residues" evidence="4">
    <location>
        <begin position="864"/>
        <end position="878"/>
    </location>
</feature>
<feature type="compositionally biased region" description="Low complexity" evidence="4">
    <location>
        <begin position="307"/>
        <end position="337"/>
    </location>
</feature>
<comment type="caution">
    <text evidence="7">The sequence shown here is derived from an EMBL/GenBank/DDBJ whole genome shotgun (WGS) entry which is preliminary data.</text>
</comment>
<dbReference type="GO" id="GO:0005829">
    <property type="term" value="C:cytosol"/>
    <property type="evidence" value="ECO:0007669"/>
    <property type="project" value="TreeGrafter"/>
</dbReference>
<dbReference type="InterPro" id="IPR036388">
    <property type="entry name" value="WH-like_DNA-bd_sf"/>
</dbReference>
<feature type="region of interest" description="Disordered" evidence="4">
    <location>
        <begin position="573"/>
        <end position="597"/>
    </location>
</feature>
<feature type="compositionally biased region" description="Low complexity" evidence="4">
    <location>
        <begin position="847"/>
        <end position="858"/>
    </location>
</feature>
<feature type="region of interest" description="Disordered" evidence="4">
    <location>
        <begin position="685"/>
        <end position="713"/>
    </location>
</feature>
<feature type="region of interest" description="Disordered" evidence="4">
    <location>
        <begin position="610"/>
        <end position="656"/>
    </location>
</feature>
<organism evidence="7 8">
    <name type="scientific">Didymodactylos carnosus</name>
    <dbReference type="NCBI Taxonomy" id="1234261"/>
    <lineage>
        <taxon>Eukaryota</taxon>
        <taxon>Metazoa</taxon>
        <taxon>Spiralia</taxon>
        <taxon>Gnathifera</taxon>
        <taxon>Rotifera</taxon>
        <taxon>Eurotatoria</taxon>
        <taxon>Bdelloidea</taxon>
        <taxon>Philodinida</taxon>
        <taxon>Philodinidae</taxon>
        <taxon>Didymodactylos</taxon>
    </lineage>
</organism>